<dbReference type="InterPro" id="IPR000477">
    <property type="entry name" value="RT_dom"/>
</dbReference>
<dbReference type="InterPro" id="IPR043502">
    <property type="entry name" value="DNA/RNA_pol_sf"/>
</dbReference>
<dbReference type="PROSITE" id="PS50878">
    <property type="entry name" value="RT_POL"/>
    <property type="match status" value="1"/>
</dbReference>
<evidence type="ECO:0000313" key="2">
    <source>
        <dbReference type="EMBL" id="NER32425.1"/>
    </source>
</evidence>
<proteinExistence type="predicted"/>
<feature type="domain" description="Reverse transcriptase" evidence="1">
    <location>
        <begin position="1"/>
        <end position="229"/>
    </location>
</feature>
<organism evidence="2">
    <name type="scientific">Symploca sp. SIO1C4</name>
    <dbReference type="NCBI Taxonomy" id="2607765"/>
    <lineage>
        <taxon>Bacteria</taxon>
        <taxon>Bacillati</taxon>
        <taxon>Cyanobacteriota</taxon>
        <taxon>Cyanophyceae</taxon>
        <taxon>Coleofasciculales</taxon>
        <taxon>Coleofasciculaceae</taxon>
        <taxon>Symploca</taxon>
    </lineage>
</organism>
<evidence type="ECO:0000259" key="1">
    <source>
        <dbReference type="PROSITE" id="PS50878"/>
    </source>
</evidence>
<feature type="non-terminal residue" evidence="2">
    <location>
        <position position="1"/>
    </location>
</feature>
<gene>
    <name evidence="2" type="ORF">F6J89_33740</name>
</gene>
<dbReference type="Pfam" id="PF00078">
    <property type="entry name" value="RVT_1"/>
    <property type="match status" value="1"/>
</dbReference>
<dbReference type="PANTHER" id="PTHR34047:SF10">
    <property type="entry name" value="GROUP II INTRON-ASSOCIATED OPEN READING FRAME"/>
    <property type="match status" value="1"/>
</dbReference>
<sequence length="326" mass="37186">LIPKPGKKEKRPLGIPTMRDRATQALAKLALEPQWEAKFEPHSYGFRPGRSAHDAAKYLFLSIRRQDKYVLDADIKKCFDRINHQALLNKLDTFPQMRRAVKAWLKAGIFENGELLFPQAGTPQGGIISPLLANIALHGLEEYITSHFPSRKRLGSIKEALWKPIVVRYADDIIVMHRDINELEKAKELAEIWLKNMGLEFSQEKTRIVHTYHEYNGEKPGFEFLGFSFNQFKLGKRIEKVKTRLNSKLSVTGILPTLHQNQTLHAKEVLDDLNKTYGELMFSAPIPMTVKLADSVMAGQSIIQFMPKSPAAKAYKKLAKEVEQRV</sequence>
<dbReference type="PANTHER" id="PTHR34047">
    <property type="entry name" value="NUCLEAR INTRON MATURASE 1, MITOCHONDRIAL-RELATED"/>
    <property type="match status" value="1"/>
</dbReference>
<dbReference type="EMBL" id="JAAHFQ010001236">
    <property type="protein sequence ID" value="NER32425.1"/>
    <property type="molecule type" value="Genomic_DNA"/>
</dbReference>
<dbReference type="Gene3D" id="3.40.50.300">
    <property type="entry name" value="P-loop containing nucleotide triphosphate hydrolases"/>
    <property type="match status" value="1"/>
</dbReference>
<dbReference type="CDD" id="cd01651">
    <property type="entry name" value="RT_G2_intron"/>
    <property type="match status" value="1"/>
</dbReference>
<dbReference type="SUPFAM" id="SSF52540">
    <property type="entry name" value="P-loop containing nucleoside triphosphate hydrolases"/>
    <property type="match status" value="1"/>
</dbReference>
<dbReference type="InterPro" id="IPR027417">
    <property type="entry name" value="P-loop_NTPase"/>
</dbReference>
<dbReference type="AlphaFoldDB" id="A0A6B3NNC7"/>
<accession>A0A6B3NNC7</accession>
<protein>
    <recommendedName>
        <fullName evidence="1">Reverse transcriptase domain-containing protein</fullName>
    </recommendedName>
</protein>
<comment type="caution">
    <text evidence="2">The sequence shown here is derived from an EMBL/GenBank/DDBJ whole genome shotgun (WGS) entry which is preliminary data.</text>
</comment>
<name>A0A6B3NNC7_9CYAN</name>
<reference evidence="2" key="1">
    <citation type="submission" date="2019-11" db="EMBL/GenBank/DDBJ databases">
        <title>Genomic insights into an expanded diversity of filamentous marine cyanobacteria reveals the extraordinary biosynthetic potential of Moorea and Okeania.</title>
        <authorList>
            <person name="Ferreira Leao T."/>
            <person name="Wang M."/>
            <person name="Moss N."/>
            <person name="Da Silva R."/>
            <person name="Sanders J."/>
            <person name="Nurk S."/>
            <person name="Gurevich A."/>
            <person name="Humphrey G."/>
            <person name="Reher R."/>
            <person name="Zhu Q."/>
            <person name="Belda-Ferre P."/>
            <person name="Glukhov E."/>
            <person name="Rex R."/>
            <person name="Dorrestein P.C."/>
            <person name="Knight R."/>
            <person name="Pevzner P."/>
            <person name="Gerwick W.H."/>
            <person name="Gerwick L."/>
        </authorList>
    </citation>
    <scope>NUCLEOTIDE SEQUENCE</scope>
    <source>
        <strain evidence="2">SIO1C4</strain>
    </source>
</reference>
<dbReference type="SUPFAM" id="SSF56672">
    <property type="entry name" value="DNA/RNA polymerases"/>
    <property type="match status" value="1"/>
</dbReference>
<dbReference type="InterPro" id="IPR051083">
    <property type="entry name" value="GrpII_Intron_Splice-Mob/Def"/>
</dbReference>